<keyword evidence="1" id="KW-0805">Transcription regulation</keyword>
<name>A0ABX1B879_9ACTN</name>
<sequence>MMTCEEVRISLGAHALGALDEEEALEVDNHLATCEACGAELLELEGVGAFLGKVSERDVELVASPPRRVLDRLLKDRVKRTRRGRVLLSVAAAAAVLVVGGTVWTTIATGSGGGSTSAAGAPQPASSQAPPELLRDQSGYAQEQAKPKSTAEASQSAAEPSQSAVEPSQSPAVPDSASDSQLRPSARARATDELAFHGDNERLDYYATVLVRPAAAGTAVGVHVNGVPVGTTCSLVVVGTDGRRERAGTWTIRQQDYDSGKIFRYQSATALERIRRFEIVDGSGRPLVKVAMTATARGK</sequence>
<evidence type="ECO:0000256" key="3">
    <source>
        <dbReference type="SAM" id="MobiDB-lite"/>
    </source>
</evidence>
<evidence type="ECO:0000313" key="7">
    <source>
        <dbReference type="Proteomes" id="UP000696294"/>
    </source>
</evidence>
<keyword evidence="7" id="KW-1185">Reference proteome</keyword>
<proteinExistence type="predicted"/>
<accession>A0ABX1B879</accession>
<evidence type="ECO:0000259" key="5">
    <source>
        <dbReference type="Pfam" id="PF13490"/>
    </source>
</evidence>
<keyword evidence="2" id="KW-0804">Transcription</keyword>
<evidence type="ECO:0000256" key="1">
    <source>
        <dbReference type="ARBA" id="ARBA00023015"/>
    </source>
</evidence>
<evidence type="ECO:0000256" key="4">
    <source>
        <dbReference type="SAM" id="Phobius"/>
    </source>
</evidence>
<feature type="transmembrane region" description="Helical" evidence="4">
    <location>
        <begin position="86"/>
        <end position="107"/>
    </location>
</feature>
<keyword evidence="4" id="KW-1133">Transmembrane helix</keyword>
<dbReference type="Proteomes" id="UP000696294">
    <property type="component" value="Unassembled WGS sequence"/>
</dbReference>
<evidence type="ECO:0000256" key="2">
    <source>
        <dbReference type="ARBA" id="ARBA00023163"/>
    </source>
</evidence>
<feature type="compositionally biased region" description="Low complexity" evidence="3">
    <location>
        <begin position="151"/>
        <end position="168"/>
    </location>
</feature>
<dbReference type="EMBL" id="JAATEP010000014">
    <property type="protein sequence ID" value="NJP91954.1"/>
    <property type="molecule type" value="Genomic_DNA"/>
</dbReference>
<keyword evidence="4" id="KW-0812">Transmembrane</keyword>
<evidence type="ECO:0000313" key="6">
    <source>
        <dbReference type="EMBL" id="NJP91954.1"/>
    </source>
</evidence>
<reference evidence="6 7" key="1">
    <citation type="submission" date="2020-03" db="EMBL/GenBank/DDBJ databases">
        <title>WGS of actinomycetes isolated from Thailand.</title>
        <authorList>
            <person name="Thawai C."/>
        </authorList>
    </citation>
    <scope>NUCLEOTIDE SEQUENCE [LARGE SCALE GENOMIC DNA]</scope>
    <source>
        <strain evidence="6 7">FMUSA5-5</strain>
    </source>
</reference>
<keyword evidence="4" id="KW-0472">Membrane</keyword>
<dbReference type="InterPro" id="IPR041916">
    <property type="entry name" value="Anti_sigma_zinc_sf"/>
</dbReference>
<dbReference type="Pfam" id="PF13490">
    <property type="entry name" value="zf-HC2"/>
    <property type="match status" value="1"/>
</dbReference>
<feature type="region of interest" description="Disordered" evidence="3">
    <location>
        <begin position="111"/>
        <end position="192"/>
    </location>
</feature>
<dbReference type="InterPro" id="IPR027383">
    <property type="entry name" value="Znf_put"/>
</dbReference>
<dbReference type="Gene3D" id="1.10.10.1320">
    <property type="entry name" value="Anti-sigma factor, zinc-finger domain"/>
    <property type="match status" value="1"/>
</dbReference>
<feature type="compositionally biased region" description="Low complexity" evidence="3">
    <location>
        <begin position="116"/>
        <end position="131"/>
    </location>
</feature>
<organism evidence="6 7">
    <name type="scientific">Nonomuraea composti</name>
    <dbReference type="NCBI Taxonomy" id="2720023"/>
    <lineage>
        <taxon>Bacteria</taxon>
        <taxon>Bacillati</taxon>
        <taxon>Actinomycetota</taxon>
        <taxon>Actinomycetes</taxon>
        <taxon>Streptosporangiales</taxon>
        <taxon>Streptosporangiaceae</taxon>
        <taxon>Nonomuraea</taxon>
    </lineage>
</organism>
<protein>
    <recommendedName>
        <fullName evidence="5">Putative zinc-finger domain-containing protein</fullName>
    </recommendedName>
</protein>
<feature type="domain" description="Putative zinc-finger" evidence="5">
    <location>
        <begin position="4"/>
        <end position="37"/>
    </location>
</feature>
<comment type="caution">
    <text evidence="6">The sequence shown here is derived from an EMBL/GenBank/DDBJ whole genome shotgun (WGS) entry which is preliminary data.</text>
</comment>
<gene>
    <name evidence="6" type="ORF">HCN51_21235</name>
</gene>